<organism evidence="1 2">
    <name type="scientific">Pseudochrobactrum asaccharolyticum</name>
    <dbReference type="NCBI Taxonomy" id="354351"/>
    <lineage>
        <taxon>Bacteria</taxon>
        <taxon>Pseudomonadati</taxon>
        <taxon>Pseudomonadota</taxon>
        <taxon>Alphaproteobacteria</taxon>
        <taxon>Hyphomicrobiales</taxon>
        <taxon>Brucellaceae</taxon>
        <taxon>Pseudochrobactrum</taxon>
    </lineage>
</organism>
<name>A0A366DHV3_9HYPH</name>
<evidence type="ECO:0000313" key="2">
    <source>
        <dbReference type="Proteomes" id="UP000252893"/>
    </source>
</evidence>
<dbReference type="EMBL" id="QNRH01000015">
    <property type="protein sequence ID" value="RBO89667.1"/>
    <property type="molecule type" value="Genomic_DNA"/>
</dbReference>
<protein>
    <submittedName>
        <fullName evidence="1">Uncharacterized protein</fullName>
    </submittedName>
</protein>
<evidence type="ECO:0000313" key="1">
    <source>
        <dbReference type="EMBL" id="RBO89667.1"/>
    </source>
</evidence>
<proteinExistence type="predicted"/>
<reference evidence="1 2" key="1">
    <citation type="submission" date="2018-06" db="EMBL/GenBank/DDBJ databases">
        <title>Genomic Encyclopedia of Type Strains, Phase IV (KMG-IV): sequencing the most valuable type-strain genomes for metagenomic binning, comparative biology and taxonomic classification.</title>
        <authorList>
            <person name="Goeker M."/>
        </authorList>
    </citation>
    <scope>NUCLEOTIDE SEQUENCE [LARGE SCALE GENOMIC DNA]</scope>
    <source>
        <strain evidence="1 2">DSM 25619</strain>
    </source>
</reference>
<dbReference type="AlphaFoldDB" id="A0A366DHV3"/>
<accession>A0A366DHV3</accession>
<dbReference type="Proteomes" id="UP000252893">
    <property type="component" value="Unassembled WGS sequence"/>
</dbReference>
<comment type="caution">
    <text evidence="1">The sequence shown here is derived from an EMBL/GenBank/DDBJ whole genome shotgun (WGS) entry which is preliminary data.</text>
</comment>
<gene>
    <name evidence="1" type="ORF">DFR47_11534</name>
</gene>
<sequence>MTGHELDVIDRSLMKVAGRHQINQIDSYL</sequence>
<keyword evidence="2" id="KW-1185">Reference proteome</keyword>